<keyword evidence="3" id="KW-1185">Reference proteome</keyword>
<comment type="caution">
    <text evidence="2">The sequence shown here is derived from an EMBL/GenBank/DDBJ whole genome shotgun (WGS) entry which is preliminary data.</text>
</comment>
<evidence type="ECO:0000259" key="1">
    <source>
        <dbReference type="Pfam" id="PF03992"/>
    </source>
</evidence>
<evidence type="ECO:0000313" key="2">
    <source>
        <dbReference type="EMBL" id="NCI50066.1"/>
    </source>
</evidence>
<keyword evidence="2" id="KW-0503">Monooxygenase</keyword>
<dbReference type="Proteomes" id="UP000753802">
    <property type="component" value="Unassembled WGS sequence"/>
</dbReference>
<dbReference type="InterPro" id="IPR052936">
    <property type="entry name" value="Jasmonate_Hydroxylase-like"/>
</dbReference>
<dbReference type="EMBL" id="JAACJS010000012">
    <property type="protein sequence ID" value="NCI50066.1"/>
    <property type="molecule type" value="Genomic_DNA"/>
</dbReference>
<keyword evidence="2" id="KW-0560">Oxidoreductase</keyword>
<dbReference type="PANTHER" id="PTHR37811:SF2">
    <property type="entry name" value="ABM DOMAIN-CONTAINING PROTEIN"/>
    <property type="match status" value="1"/>
</dbReference>
<proteinExistence type="predicted"/>
<feature type="domain" description="ABM" evidence="1">
    <location>
        <begin position="10"/>
        <end position="80"/>
    </location>
</feature>
<protein>
    <submittedName>
        <fullName evidence="2">Antibiotic biosynthesis monooxygenase</fullName>
    </submittedName>
</protein>
<dbReference type="Gene3D" id="3.30.70.100">
    <property type="match status" value="1"/>
</dbReference>
<dbReference type="RefSeq" id="WP_161818380.1">
    <property type="nucleotide sequence ID" value="NZ_JAACJS010000012.1"/>
</dbReference>
<dbReference type="SUPFAM" id="SSF54909">
    <property type="entry name" value="Dimeric alpha+beta barrel"/>
    <property type="match status" value="1"/>
</dbReference>
<evidence type="ECO:0000313" key="3">
    <source>
        <dbReference type="Proteomes" id="UP000753802"/>
    </source>
</evidence>
<name>A0ABW9ZSH3_9BACT</name>
<accession>A0ABW9ZSH3</accession>
<reference evidence="2 3" key="1">
    <citation type="submission" date="2020-01" db="EMBL/GenBank/DDBJ databases">
        <title>Genome analysis.</title>
        <authorList>
            <person name="Wu S."/>
            <person name="Wang G."/>
        </authorList>
    </citation>
    <scope>NUCLEOTIDE SEQUENCE [LARGE SCALE GENOMIC DNA]</scope>
    <source>
        <strain evidence="2 3">SYL130</strain>
    </source>
</reference>
<organism evidence="2 3">
    <name type="scientific">Sediminibacterium roseum</name>
    <dbReference type="NCBI Taxonomy" id="1978412"/>
    <lineage>
        <taxon>Bacteria</taxon>
        <taxon>Pseudomonadati</taxon>
        <taxon>Bacteroidota</taxon>
        <taxon>Chitinophagia</taxon>
        <taxon>Chitinophagales</taxon>
        <taxon>Chitinophagaceae</taxon>
        <taxon>Sediminibacterium</taxon>
    </lineage>
</organism>
<dbReference type="PANTHER" id="PTHR37811">
    <property type="entry name" value="BLL5343 PROTEIN"/>
    <property type="match status" value="1"/>
</dbReference>
<dbReference type="Pfam" id="PF03992">
    <property type="entry name" value="ABM"/>
    <property type="match status" value="1"/>
</dbReference>
<dbReference type="InterPro" id="IPR007138">
    <property type="entry name" value="ABM_dom"/>
</dbReference>
<dbReference type="GO" id="GO:0004497">
    <property type="term" value="F:monooxygenase activity"/>
    <property type="evidence" value="ECO:0007669"/>
    <property type="project" value="UniProtKB-KW"/>
</dbReference>
<gene>
    <name evidence="2" type="ORF">GWC95_09040</name>
</gene>
<dbReference type="InterPro" id="IPR011008">
    <property type="entry name" value="Dimeric_a/b-barrel"/>
</dbReference>
<sequence>MIAPTPQPPYYAVIFTSERTEMEDGYGDMAHRMVELASQQAGYLGHESARDGIGITVSYWESLEAIRSWKQNSEHLFAQKKGREEWYSRYKTRICKVERDYGFEK</sequence>